<dbReference type="OrthoDB" id="2013972at2759"/>
<evidence type="ECO:0000256" key="1">
    <source>
        <dbReference type="ARBA" id="ARBA00038158"/>
    </source>
</evidence>
<comment type="similarity">
    <text evidence="1">Belongs to the methyltransferase superfamily. LaeA methyltransferase family.</text>
</comment>
<reference evidence="2 3" key="1">
    <citation type="submission" date="2016-07" db="EMBL/GenBank/DDBJ databases">
        <title>Pervasive Adenine N6-methylation of Active Genes in Fungi.</title>
        <authorList>
            <consortium name="DOE Joint Genome Institute"/>
            <person name="Mondo S.J."/>
            <person name="Dannebaum R.O."/>
            <person name="Kuo R.C."/>
            <person name="Labutti K."/>
            <person name="Haridas S."/>
            <person name="Kuo A."/>
            <person name="Salamov A."/>
            <person name="Ahrendt S.R."/>
            <person name="Lipzen A."/>
            <person name="Sullivan W."/>
            <person name="Andreopoulos W.B."/>
            <person name="Clum A."/>
            <person name="Lindquist E."/>
            <person name="Daum C."/>
            <person name="Ramamoorthy G.K."/>
            <person name="Gryganskyi A."/>
            <person name="Culley D."/>
            <person name="Magnuson J.K."/>
            <person name="James T.Y."/>
            <person name="O'Malley M.A."/>
            <person name="Stajich J.E."/>
            <person name="Spatafora J.W."/>
            <person name="Visel A."/>
            <person name="Grigoriev I.V."/>
        </authorList>
    </citation>
    <scope>NUCLEOTIDE SEQUENCE [LARGE SCALE GENOMIC DNA]</scope>
    <source>
        <strain evidence="2 3">CBS 129021</strain>
    </source>
</reference>
<protein>
    <submittedName>
        <fullName evidence="2">S-adenosyl-L-methionine-dependent methyltransferase</fullName>
    </submittedName>
</protein>
<accession>A0A1Y2EC02</accession>
<organism evidence="2 3">
    <name type="scientific">Pseudomassariella vexata</name>
    <dbReference type="NCBI Taxonomy" id="1141098"/>
    <lineage>
        <taxon>Eukaryota</taxon>
        <taxon>Fungi</taxon>
        <taxon>Dikarya</taxon>
        <taxon>Ascomycota</taxon>
        <taxon>Pezizomycotina</taxon>
        <taxon>Sordariomycetes</taxon>
        <taxon>Xylariomycetidae</taxon>
        <taxon>Amphisphaeriales</taxon>
        <taxon>Pseudomassariaceae</taxon>
        <taxon>Pseudomassariella</taxon>
    </lineage>
</organism>
<dbReference type="InterPro" id="IPR029063">
    <property type="entry name" value="SAM-dependent_MTases_sf"/>
</dbReference>
<dbReference type="Pfam" id="PF13489">
    <property type="entry name" value="Methyltransf_23"/>
    <property type="match status" value="1"/>
</dbReference>
<dbReference type="RefSeq" id="XP_040719121.1">
    <property type="nucleotide sequence ID" value="XM_040853629.1"/>
</dbReference>
<sequence>MYVPNHTHPSLYVMSDLLTPRQPDPNNSPDYQTVTSSITRYRLENGRTYHAYQDGSYMFPNDLYECDRLDWQYYCIKHLMGGELHFAPFSQNDPPRKVLDIGTGTGIWAVDMGDEYPTARIIGTDLTPIQPDYVPPNVIFEIDDCLQEWRFRELFDFVHLRCMLGSIRDFKDDIAVKAFDHLEPGGWLEAQELHCSIQCDDNTMPPDFPPKVHFDDLEDATASEQRPLRIAHTYAQGMRDAGFVDVVERTYKIPINSWPINRKYKELGKMWEENFAQGISAFSMAPLHRIRGLNRKQIEIMLIDVRKGLSDQSVHAYQKFYVVWGRKPYPGEVPEPRGEAEMTDI</sequence>
<keyword evidence="2" id="KW-0489">Methyltransferase</keyword>
<dbReference type="STRING" id="1141098.A0A1Y2EC02"/>
<comment type="caution">
    <text evidence="2">The sequence shown here is derived from an EMBL/GenBank/DDBJ whole genome shotgun (WGS) entry which is preliminary data.</text>
</comment>
<dbReference type="Gene3D" id="3.40.50.150">
    <property type="entry name" value="Vaccinia Virus protein VP39"/>
    <property type="match status" value="1"/>
</dbReference>
<dbReference type="PANTHER" id="PTHR43591">
    <property type="entry name" value="METHYLTRANSFERASE"/>
    <property type="match status" value="1"/>
</dbReference>
<keyword evidence="3" id="KW-1185">Reference proteome</keyword>
<name>A0A1Y2EC02_9PEZI</name>
<dbReference type="GO" id="GO:0008168">
    <property type="term" value="F:methyltransferase activity"/>
    <property type="evidence" value="ECO:0007669"/>
    <property type="project" value="UniProtKB-KW"/>
</dbReference>
<dbReference type="Proteomes" id="UP000193689">
    <property type="component" value="Unassembled WGS sequence"/>
</dbReference>
<proteinExistence type="inferred from homology"/>
<dbReference type="GO" id="GO:0032259">
    <property type="term" value="P:methylation"/>
    <property type="evidence" value="ECO:0007669"/>
    <property type="project" value="UniProtKB-KW"/>
</dbReference>
<dbReference type="AlphaFoldDB" id="A0A1Y2EC02"/>
<dbReference type="SUPFAM" id="SSF53335">
    <property type="entry name" value="S-adenosyl-L-methionine-dependent methyltransferases"/>
    <property type="match status" value="1"/>
</dbReference>
<evidence type="ECO:0000313" key="3">
    <source>
        <dbReference type="Proteomes" id="UP000193689"/>
    </source>
</evidence>
<dbReference type="GeneID" id="63769841"/>
<dbReference type="CDD" id="cd02440">
    <property type="entry name" value="AdoMet_MTases"/>
    <property type="match status" value="1"/>
</dbReference>
<dbReference type="PANTHER" id="PTHR43591:SF10">
    <property type="entry name" value="ABC TRANSMEMBRANE TYPE-1 DOMAIN-CONTAINING PROTEIN-RELATED"/>
    <property type="match status" value="1"/>
</dbReference>
<gene>
    <name evidence="2" type="ORF">BCR38DRAFT_140014</name>
</gene>
<dbReference type="InParanoid" id="A0A1Y2EC02"/>
<dbReference type="EMBL" id="MCFJ01000003">
    <property type="protein sequence ID" value="ORY68834.1"/>
    <property type="molecule type" value="Genomic_DNA"/>
</dbReference>
<keyword evidence="2" id="KW-0808">Transferase</keyword>
<evidence type="ECO:0000313" key="2">
    <source>
        <dbReference type="EMBL" id="ORY68834.1"/>
    </source>
</evidence>